<evidence type="ECO:0000313" key="1">
    <source>
        <dbReference type="EMBL" id="CAB0018494.1"/>
    </source>
</evidence>
<gene>
    <name evidence="1" type="ORF">NTEN_LOCUS22355</name>
</gene>
<sequence length="252" mass="28176">MISFLFRKTEVVTEDLRNATRTHLTDSLLSPIGFDFSETPRSGETTWSSAIGFLMRRAEEFLKTTALEVDLTPELTENGRMLKFGTQPQRSSSARLAGPKYVCKPDIGQSYGSYGHSSFYNRPPSGAHMLLCSCQEPPLSPGVVDPSSYCAFGFQTGCNQLHTGRKRGRTSLLQLKYWCSYITEKTVFSSAGIRAEGPKFTRISPQGLLNFYEVIFEQFHSVWHRNFGTVCKLELAQGSDVTKKLNMKSPGK</sequence>
<keyword evidence="2" id="KW-1185">Reference proteome</keyword>
<dbReference type="EMBL" id="CADCXU010032934">
    <property type="protein sequence ID" value="CAB0018494.1"/>
    <property type="molecule type" value="Genomic_DNA"/>
</dbReference>
<dbReference type="OrthoDB" id="8196390at2759"/>
<dbReference type="Proteomes" id="UP000479000">
    <property type="component" value="Unassembled WGS sequence"/>
</dbReference>
<organism evidence="1 2">
    <name type="scientific">Nesidiocoris tenuis</name>
    <dbReference type="NCBI Taxonomy" id="355587"/>
    <lineage>
        <taxon>Eukaryota</taxon>
        <taxon>Metazoa</taxon>
        <taxon>Ecdysozoa</taxon>
        <taxon>Arthropoda</taxon>
        <taxon>Hexapoda</taxon>
        <taxon>Insecta</taxon>
        <taxon>Pterygota</taxon>
        <taxon>Neoptera</taxon>
        <taxon>Paraneoptera</taxon>
        <taxon>Hemiptera</taxon>
        <taxon>Heteroptera</taxon>
        <taxon>Panheteroptera</taxon>
        <taxon>Cimicomorpha</taxon>
        <taxon>Miridae</taxon>
        <taxon>Dicyphina</taxon>
        <taxon>Nesidiocoris</taxon>
    </lineage>
</organism>
<protein>
    <submittedName>
        <fullName evidence="1">Uncharacterized protein</fullName>
    </submittedName>
</protein>
<name>A0A6H5HNV3_9HEMI</name>
<evidence type="ECO:0000313" key="2">
    <source>
        <dbReference type="Proteomes" id="UP000479000"/>
    </source>
</evidence>
<dbReference type="AlphaFoldDB" id="A0A6H5HNV3"/>
<proteinExistence type="predicted"/>
<reference evidence="1 2" key="1">
    <citation type="submission" date="2020-02" db="EMBL/GenBank/DDBJ databases">
        <authorList>
            <person name="Ferguson B K."/>
        </authorList>
    </citation>
    <scope>NUCLEOTIDE SEQUENCE [LARGE SCALE GENOMIC DNA]</scope>
</reference>
<accession>A0A6H5HNV3</accession>